<comment type="caution">
    <text evidence="2">The sequence shown here is derived from an EMBL/GenBank/DDBJ whole genome shotgun (WGS) entry which is preliminary data.</text>
</comment>
<feature type="region of interest" description="Disordered" evidence="1">
    <location>
        <begin position="1"/>
        <end position="69"/>
    </location>
</feature>
<dbReference type="EMBL" id="SRPW01003394">
    <property type="protein sequence ID" value="KAG5987146.1"/>
    <property type="molecule type" value="Genomic_DNA"/>
</dbReference>
<proteinExistence type="predicted"/>
<reference evidence="2" key="1">
    <citation type="journal article" date="2020" name="bioRxiv">
        <title>Whole genome comparisons of ergot fungi reveals the divergence and evolution of species within the genus Claviceps are the result of varying mechanisms driving genome evolution and host range expansion.</title>
        <authorList>
            <person name="Wyka S.A."/>
            <person name="Mondo S.J."/>
            <person name="Liu M."/>
            <person name="Dettman J."/>
            <person name="Nalam V."/>
            <person name="Broders K.D."/>
        </authorList>
    </citation>
    <scope>NUCLEOTIDE SEQUENCE</scope>
    <source>
        <strain evidence="2">CCC 602</strain>
    </source>
</reference>
<accession>A0A9P7N379</accession>
<keyword evidence="3" id="KW-1185">Reference proteome</keyword>
<sequence length="69" mass="7083">MALPSREPAYRPTKIVTGHFCHSRSQSSGMGTAPSHEPSTAPAKAPKVSSKGAEALTTASHACPSLPLV</sequence>
<gene>
    <name evidence="2" type="ORF">E4U43_005210</name>
</gene>
<evidence type="ECO:0000256" key="1">
    <source>
        <dbReference type="SAM" id="MobiDB-lite"/>
    </source>
</evidence>
<evidence type="ECO:0000313" key="2">
    <source>
        <dbReference type="EMBL" id="KAG5987146.1"/>
    </source>
</evidence>
<feature type="non-terminal residue" evidence="2">
    <location>
        <position position="69"/>
    </location>
</feature>
<evidence type="ECO:0000313" key="3">
    <source>
        <dbReference type="Proteomes" id="UP000748025"/>
    </source>
</evidence>
<dbReference type="Proteomes" id="UP000748025">
    <property type="component" value="Unassembled WGS sequence"/>
</dbReference>
<organism evidence="2 3">
    <name type="scientific">Claviceps pusilla</name>
    <dbReference type="NCBI Taxonomy" id="123648"/>
    <lineage>
        <taxon>Eukaryota</taxon>
        <taxon>Fungi</taxon>
        <taxon>Dikarya</taxon>
        <taxon>Ascomycota</taxon>
        <taxon>Pezizomycotina</taxon>
        <taxon>Sordariomycetes</taxon>
        <taxon>Hypocreomycetidae</taxon>
        <taxon>Hypocreales</taxon>
        <taxon>Clavicipitaceae</taxon>
        <taxon>Claviceps</taxon>
    </lineage>
</organism>
<dbReference type="AlphaFoldDB" id="A0A9P7N379"/>
<protein>
    <submittedName>
        <fullName evidence="2">Uncharacterized protein</fullName>
    </submittedName>
</protein>
<name>A0A9P7N379_9HYPO</name>